<comment type="similarity">
    <text evidence="1">Belongs to the shikimate kinase family.</text>
</comment>
<dbReference type="InterPro" id="IPR008978">
    <property type="entry name" value="HSP20-like_chaperone"/>
</dbReference>
<feature type="domain" description="CS" evidence="2">
    <location>
        <begin position="71"/>
        <end position="165"/>
    </location>
</feature>
<proteinExistence type="inferred from homology"/>
<dbReference type="Proteomes" id="UP001552299">
    <property type="component" value="Unassembled WGS sequence"/>
</dbReference>
<name>A0ABD0UL46_DENTH</name>
<dbReference type="PANTHER" id="PTHR21087">
    <property type="entry name" value="SHIKIMATE KINASE"/>
    <property type="match status" value="1"/>
</dbReference>
<organism evidence="3 4">
    <name type="scientific">Dendrobium thyrsiflorum</name>
    <name type="common">Pinecone-like raceme dendrobium</name>
    <name type="synonym">Orchid</name>
    <dbReference type="NCBI Taxonomy" id="117978"/>
    <lineage>
        <taxon>Eukaryota</taxon>
        <taxon>Viridiplantae</taxon>
        <taxon>Streptophyta</taxon>
        <taxon>Embryophyta</taxon>
        <taxon>Tracheophyta</taxon>
        <taxon>Spermatophyta</taxon>
        <taxon>Magnoliopsida</taxon>
        <taxon>Liliopsida</taxon>
        <taxon>Asparagales</taxon>
        <taxon>Orchidaceae</taxon>
        <taxon>Epidendroideae</taxon>
        <taxon>Malaxideae</taxon>
        <taxon>Dendrobiinae</taxon>
        <taxon>Dendrobium</taxon>
    </lineage>
</organism>
<dbReference type="InterPro" id="IPR007052">
    <property type="entry name" value="CS_dom"/>
</dbReference>
<comment type="caution">
    <text evidence="3">The sequence shown here is derived from an EMBL/GenBank/DDBJ whole genome shotgun (WGS) entry which is preliminary data.</text>
</comment>
<dbReference type="SUPFAM" id="SSF49764">
    <property type="entry name" value="HSP20-like chaperones"/>
    <property type="match status" value="1"/>
</dbReference>
<dbReference type="PANTHER" id="PTHR21087:SF23">
    <property type="entry name" value="INACTIVE SHIKIMATE KINASE LIKE 2, CHLOROPLASTIC-RELATED"/>
    <property type="match status" value="1"/>
</dbReference>
<gene>
    <name evidence="3" type="ORF">M5K25_016984</name>
</gene>
<dbReference type="Gene3D" id="3.40.50.300">
    <property type="entry name" value="P-loop containing nucleotide triphosphate hydrolases"/>
    <property type="match status" value="1"/>
</dbReference>
<dbReference type="InterPro" id="IPR027417">
    <property type="entry name" value="P-loop_NTPase"/>
</dbReference>
<reference evidence="3 4" key="1">
    <citation type="journal article" date="2024" name="Plant Biotechnol. J.">
        <title>Dendrobium thyrsiflorum genome and its molecular insights into genes involved in important horticultural traits.</title>
        <authorList>
            <person name="Chen B."/>
            <person name="Wang J.Y."/>
            <person name="Zheng P.J."/>
            <person name="Li K.L."/>
            <person name="Liang Y.M."/>
            <person name="Chen X.F."/>
            <person name="Zhang C."/>
            <person name="Zhao X."/>
            <person name="He X."/>
            <person name="Zhang G.Q."/>
            <person name="Liu Z.J."/>
            <person name="Xu Q."/>
        </authorList>
    </citation>
    <scope>NUCLEOTIDE SEQUENCE [LARGE SCALE GENOMIC DNA]</scope>
    <source>
        <strain evidence="3">GZMU011</strain>
    </source>
</reference>
<dbReference type="Gene3D" id="2.60.40.790">
    <property type="match status" value="1"/>
</dbReference>
<dbReference type="FunFam" id="2.60.40.790:FF:000050">
    <property type="entry name" value="Probable inactive shikimate kinase like 2, chloroplastic"/>
    <property type="match status" value="1"/>
</dbReference>
<sequence length="376" mass="41189">MAVAIMSSFSISLLNPSKTLSILIPENPLPNRRVYFKSCRLQSRTFVCRRSSSILHRCASVSGRNLSTAPSATRNYEFSDGGTDVELRLDISALGVESSRDIFVDVDDCSLLIRVKASGTLRTLMQTDCLFERVKPAETIWYIDEDQLVVNLKKREAELKWPDVMESWESLILAAPQLLKGTSIYVIGQSTEINQEIAKVLAVGIGYTPLFTSDVLEKCAGQSVDSWVAAEGAGPVAEAEALALQSLSSHVRAVVATLGGPHGAAAWHDKWQHLHAGFTVWLSKSKAADEESARKEAIRNMQDGGVGYTNADVVVKLAGWDKNHAQEVALACLRALKQLILSDKQLTGKKSLYIRLGCRGDWPNIKPPGWDPSSEH</sequence>
<dbReference type="EMBL" id="JANQDX010000013">
    <property type="protein sequence ID" value="KAL0913518.1"/>
    <property type="molecule type" value="Genomic_DNA"/>
</dbReference>
<dbReference type="PROSITE" id="PS51203">
    <property type="entry name" value="CS"/>
    <property type="match status" value="1"/>
</dbReference>
<protein>
    <recommendedName>
        <fullName evidence="2">CS domain-containing protein</fullName>
    </recommendedName>
</protein>
<accession>A0ABD0UL46</accession>
<evidence type="ECO:0000313" key="3">
    <source>
        <dbReference type="EMBL" id="KAL0913518.1"/>
    </source>
</evidence>
<evidence type="ECO:0000313" key="4">
    <source>
        <dbReference type="Proteomes" id="UP001552299"/>
    </source>
</evidence>
<keyword evidence="4" id="KW-1185">Reference proteome</keyword>
<evidence type="ECO:0000256" key="1">
    <source>
        <dbReference type="ARBA" id="ARBA00006997"/>
    </source>
</evidence>
<dbReference type="AlphaFoldDB" id="A0ABD0UL46"/>
<evidence type="ECO:0000259" key="2">
    <source>
        <dbReference type="PROSITE" id="PS51203"/>
    </source>
</evidence>